<keyword evidence="3" id="KW-1185">Reference proteome</keyword>
<protein>
    <submittedName>
        <fullName evidence="2">Uncharacterized protein</fullName>
    </submittedName>
</protein>
<evidence type="ECO:0000256" key="1">
    <source>
        <dbReference type="SAM" id="SignalP"/>
    </source>
</evidence>
<evidence type="ECO:0000313" key="2">
    <source>
        <dbReference type="EMBL" id="ERN07533.1"/>
    </source>
</evidence>
<feature type="chain" id="PRO_5004807393" evidence="1">
    <location>
        <begin position="20"/>
        <end position="82"/>
    </location>
</feature>
<evidence type="ECO:0000313" key="3">
    <source>
        <dbReference type="Proteomes" id="UP000017836"/>
    </source>
</evidence>
<gene>
    <name evidence="2" type="ORF">AMTR_s00154p00044230</name>
</gene>
<dbReference type="AlphaFoldDB" id="W1PHR2"/>
<reference evidence="3" key="1">
    <citation type="journal article" date="2013" name="Science">
        <title>The Amborella genome and the evolution of flowering plants.</title>
        <authorList>
            <consortium name="Amborella Genome Project"/>
        </authorList>
    </citation>
    <scope>NUCLEOTIDE SEQUENCE [LARGE SCALE GENOMIC DNA]</scope>
</reference>
<name>W1PHR2_AMBTC</name>
<proteinExistence type="predicted"/>
<keyword evidence="1" id="KW-0732">Signal</keyword>
<dbReference type="Gramene" id="ERN07533">
    <property type="protein sequence ID" value="ERN07533"/>
    <property type="gene ID" value="AMTR_s00154p00044230"/>
</dbReference>
<accession>W1PHR2</accession>
<feature type="signal peptide" evidence="1">
    <location>
        <begin position="1"/>
        <end position="19"/>
    </location>
</feature>
<dbReference type="HOGENOM" id="CLU_2561374_0_0_1"/>
<dbReference type="EMBL" id="KI393735">
    <property type="protein sequence ID" value="ERN07533.1"/>
    <property type="molecule type" value="Genomic_DNA"/>
</dbReference>
<dbReference type="Proteomes" id="UP000017836">
    <property type="component" value="Unassembled WGS sequence"/>
</dbReference>
<sequence length="82" mass="9072">MKPLFLVPFLSLIVSQAFASDPSPLQDFCVADNNSQGKHLMMLIYEVKLHINAIVNPKISVLHFELEFKKSELGSESLGSPA</sequence>
<organism evidence="2 3">
    <name type="scientific">Amborella trichopoda</name>
    <dbReference type="NCBI Taxonomy" id="13333"/>
    <lineage>
        <taxon>Eukaryota</taxon>
        <taxon>Viridiplantae</taxon>
        <taxon>Streptophyta</taxon>
        <taxon>Embryophyta</taxon>
        <taxon>Tracheophyta</taxon>
        <taxon>Spermatophyta</taxon>
        <taxon>Magnoliopsida</taxon>
        <taxon>Amborellales</taxon>
        <taxon>Amborellaceae</taxon>
        <taxon>Amborella</taxon>
    </lineage>
</organism>